<dbReference type="HOGENOM" id="CLU_2526563_0_0_4"/>
<reference evidence="2 3" key="1">
    <citation type="submission" date="2012-10" db="EMBL/GenBank/DDBJ databases">
        <title>Genome sequence of Variovorax paradoxus B4.</title>
        <authorList>
            <person name="Schuldes J."/>
            <person name="Brandt U."/>
            <person name="Hiessl S."/>
            <person name="Wuebbeler J.H."/>
            <person name="Thuermer A."/>
            <person name="Steinbuechel A."/>
            <person name="Daniel R."/>
        </authorList>
    </citation>
    <scope>NUCLEOTIDE SEQUENCE [LARGE SCALE GENOMIC DNA]</scope>
    <source>
        <strain evidence="2 3">B4</strain>
    </source>
</reference>
<dbReference type="Proteomes" id="UP000016223">
    <property type="component" value="Chromosome 1"/>
</dbReference>
<feature type="compositionally biased region" description="Basic residues" evidence="1">
    <location>
        <begin position="1"/>
        <end position="14"/>
    </location>
</feature>
<evidence type="ECO:0000313" key="2">
    <source>
        <dbReference type="EMBL" id="AGU51550.1"/>
    </source>
</evidence>
<name>T1XHF2_VARPD</name>
<dbReference type="OrthoDB" id="8859720at2"/>
<protein>
    <submittedName>
        <fullName evidence="2">Uncharacterized protein</fullName>
    </submittedName>
</protein>
<dbReference type="PATRIC" id="fig|1246301.3.peg.4514"/>
<organism evidence="2 3">
    <name type="scientific">Variovorax paradoxus B4</name>
    <dbReference type="NCBI Taxonomy" id="1246301"/>
    <lineage>
        <taxon>Bacteria</taxon>
        <taxon>Pseudomonadati</taxon>
        <taxon>Pseudomonadota</taxon>
        <taxon>Betaproteobacteria</taxon>
        <taxon>Burkholderiales</taxon>
        <taxon>Comamonadaceae</taxon>
        <taxon>Variovorax</taxon>
    </lineage>
</organism>
<feature type="region of interest" description="Disordered" evidence="1">
    <location>
        <begin position="1"/>
        <end position="22"/>
    </location>
</feature>
<proteinExistence type="predicted"/>
<gene>
    <name evidence="2" type="ORF">VAPA_1c44770</name>
</gene>
<evidence type="ECO:0000313" key="3">
    <source>
        <dbReference type="Proteomes" id="UP000016223"/>
    </source>
</evidence>
<dbReference type="EMBL" id="CP003911">
    <property type="protein sequence ID" value="AGU51550.1"/>
    <property type="molecule type" value="Genomic_DNA"/>
</dbReference>
<evidence type="ECO:0000256" key="1">
    <source>
        <dbReference type="SAM" id="MobiDB-lite"/>
    </source>
</evidence>
<sequence>MDLTGHKHPPRATHRLSQISATKADNERRYRCSYTPRDALGHLNPSDTGAAPFVQFRAANATAALDIARRITGCPVIEATRIEG</sequence>
<dbReference type="KEGG" id="vpd:VAPA_1c44770"/>
<dbReference type="RefSeq" id="WP_021008992.1">
    <property type="nucleotide sequence ID" value="NC_022247.1"/>
</dbReference>
<dbReference type="AlphaFoldDB" id="T1XHF2"/>
<accession>T1XHF2</accession>